<organism evidence="9 10">
    <name type="scientific">Neisseria zalophi</name>
    <dbReference type="NCBI Taxonomy" id="640030"/>
    <lineage>
        <taxon>Bacteria</taxon>
        <taxon>Pseudomonadati</taxon>
        <taxon>Pseudomonadota</taxon>
        <taxon>Betaproteobacteria</taxon>
        <taxon>Neisseriales</taxon>
        <taxon>Neisseriaceae</taxon>
        <taxon>Neisseria</taxon>
    </lineage>
</organism>
<dbReference type="InterPro" id="IPR036345">
    <property type="entry name" value="ExoRNase_PH_dom2_sf"/>
</dbReference>
<protein>
    <recommendedName>
        <fullName evidence="6">Ribonuclease PH</fullName>
        <shortName evidence="6">RNase PH</shortName>
        <ecNumber evidence="6">2.7.7.56</ecNumber>
    </recommendedName>
    <alternativeName>
        <fullName evidence="6">tRNA nucleotidyltransferase</fullName>
    </alternativeName>
</protein>
<dbReference type="SUPFAM" id="SSF54211">
    <property type="entry name" value="Ribosomal protein S5 domain 2-like"/>
    <property type="match status" value="1"/>
</dbReference>
<feature type="domain" description="Exoribonuclease phosphorolytic" evidence="7">
    <location>
        <begin position="14"/>
        <end position="143"/>
    </location>
</feature>
<keyword evidence="6" id="KW-0548">Nucleotidyltransferase</keyword>
<dbReference type="InterPro" id="IPR027408">
    <property type="entry name" value="PNPase/RNase_PH_dom_sf"/>
</dbReference>
<dbReference type="PANTHER" id="PTHR11953:SF0">
    <property type="entry name" value="EXOSOME COMPLEX COMPONENT RRP41"/>
    <property type="match status" value="1"/>
</dbReference>
<keyword evidence="3 6" id="KW-0820">tRNA-binding</keyword>
<keyword evidence="6" id="KW-0808">Transferase</keyword>
<evidence type="ECO:0000256" key="5">
    <source>
        <dbReference type="ARBA" id="ARBA00022884"/>
    </source>
</evidence>
<comment type="subunit">
    <text evidence="6">Homohexameric ring arranged as a trimer of dimers.</text>
</comment>
<dbReference type="AlphaFoldDB" id="A0A5J6PVV0"/>
<dbReference type="GO" id="GO:0031125">
    <property type="term" value="P:rRNA 3'-end processing"/>
    <property type="evidence" value="ECO:0007669"/>
    <property type="project" value="UniProtKB-ARBA"/>
</dbReference>
<evidence type="ECO:0000313" key="9">
    <source>
        <dbReference type="EMBL" id="QEY26406.1"/>
    </source>
</evidence>
<keyword evidence="10" id="KW-1185">Reference proteome</keyword>
<feature type="binding site" evidence="6">
    <location>
        <position position="89"/>
    </location>
    <ligand>
        <name>phosphate</name>
        <dbReference type="ChEBI" id="CHEBI:43474"/>
        <note>substrate</note>
    </ligand>
</feature>
<dbReference type="InterPro" id="IPR015847">
    <property type="entry name" value="ExoRNase_PH_dom2"/>
</dbReference>
<keyword evidence="5" id="KW-0694">RNA-binding</keyword>
<dbReference type="GO" id="GO:0000175">
    <property type="term" value="F:3'-5'-RNA exonuclease activity"/>
    <property type="evidence" value="ECO:0007669"/>
    <property type="project" value="UniProtKB-UniRule"/>
</dbReference>
<comment type="similarity">
    <text evidence="1 6">Belongs to the RNase PH family.</text>
</comment>
<dbReference type="InterPro" id="IPR020568">
    <property type="entry name" value="Ribosomal_Su5_D2-typ_SF"/>
</dbReference>
<evidence type="ECO:0000256" key="4">
    <source>
        <dbReference type="ARBA" id="ARBA00022694"/>
    </source>
</evidence>
<evidence type="ECO:0000256" key="1">
    <source>
        <dbReference type="ARBA" id="ARBA00006678"/>
    </source>
</evidence>
<evidence type="ECO:0000313" key="10">
    <source>
        <dbReference type="Proteomes" id="UP000325713"/>
    </source>
</evidence>
<dbReference type="GO" id="GO:0016075">
    <property type="term" value="P:rRNA catabolic process"/>
    <property type="evidence" value="ECO:0007669"/>
    <property type="project" value="UniProtKB-UniRule"/>
</dbReference>
<dbReference type="FunFam" id="3.30.230.70:FF:000003">
    <property type="entry name" value="Ribonuclease PH"/>
    <property type="match status" value="1"/>
</dbReference>
<comment type="catalytic activity">
    <reaction evidence="6">
        <text>tRNA(n+1) + phosphate = tRNA(n) + a ribonucleoside 5'-diphosphate</text>
        <dbReference type="Rhea" id="RHEA:10628"/>
        <dbReference type="Rhea" id="RHEA-COMP:17343"/>
        <dbReference type="Rhea" id="RHEA-COMP:17344"/>
        <dbReference type="ChEBI" id="CHEBI:43474"/>
        <dbReference type="ChEBI" id="CHEBI:57930"/>
        <dbReference type="ChEBI" id="CHEBI:173114"/>
        <dbReference type="EC" id="2.7.7.56"/>
    </reaction>
</comment>
<keyword evidence="4 6" id="KW-0819">tRNA processing</keyword>
<dbReference type="CDD" id="cd11362">
    <property type="entry name" value="RNase_PH_bact"/>
    <property type="match status" value="1"/>
</dbReference>
<dbReference type="InterPro" id="IPR002381">
    <property type="entry name" value="RNase_PH_bac-type"/>
</dbReference>
<evidence type="ECO:0000256" key="2">
    <source>
        <dbReference type="ARBA" id="ARBA00022552"/>
    </source>
</evidence>
<dbReference type="Pfam" id="PF03725">
    <property type="entry name" value="RNase_PH_C"/>
    <property type="match status" value="1"/>
</dbReference>
<dbReference type="OrthoDB" id="9802265at2"/>
<sequence length="247" mass="26390">MTVYTRTSRPADALREIKITPNFLPHTDGSCLIEAGNTKVICTASIDESLPPFLRGKDQGWVTAEYGMLPASTASRMRREASAGKQSGRTQEIQRLIGRSLRAVVELDKLGERQILIDCDVIQADGGTRTASITGAFVALQMAINKLVEAGMLVHNPIREAVAAVSVGVVGGVPLLDLDYPEDSGCDSDINIVMTASGKIIEIQGTAEGAPFSIEELNKLIELGSKGISELMEHQQKALAQTTVQTA</sequence>
<dbReference type="EMBL" id="CP031700">
    <property type="protein sequence ID" value="QEY26406.1"/>
    <property type="molecule type" value="Genomic_DNA"/>
</dbReference>
<dbReference type="NCBIfam" id="TIGR01966">
    <property type="entry name" value="RNasePH"/>
    <property type="match status" value="1"/>
</dbReference>
<dbReference type="InterPro" id="IPR001247">
    <property type="entry name" value="ExoRNase_PH_dom1"/>
</dbReference>
<dbReference type="InterPro" id="IPR050080">
    <property type="entry name" value="RNase_PH"/>
</dbReference>
<feature type="domain" description="Exoribonuclease phosphorolytic" evidence="8">
    <location>
        <begin position="162"/>
        <end position="226"/>
    </location>
</feature>
<proteinExistence type="inferred from homology"/>
<reference evidence="9 10" key="1">
    <citation type="submission" date="2018-08" db="EMBL/GenBank/DDBJ databases">
        <title>Neisseria zalophi ATCC BAA-2455 complete genome.</title>
        <authorList>
            <person name="Veseli I.A."/>
            <person name="Buttler R."/>
            <person name="Mascarenhas dos Santos A.C."/>
            <person name="Pombert J.-F."/>
        </authorList>
    </citation>
    <scope>NUCLEOTIDE SEQUENCE [LARGE SCALE GENOMIC DNA]</scope>
    <source>
        <strain evidence="9 10">ATCC BAA-2455</strain>
    </source>
</reference>
<dbReference type="Gene3D" id="3.30.230.70">
    <property type="entry name" value="GHMP Kinase, N-terminal domain"/>
    <property type="match status" value="1"/>
</dbReference>
<dbReference type="RefSeq" id="WP_151051666.1">
    <property type="nucleotide sequence ID" value="NZ_CP031700.1"/>
</dbReference>
<dbReference type="Proteomes" id="UP000325713">
    <property type="component" value="Chromosome"/>
</dbReference>
<dbReference type="GO" id="GO:0008033">
    <property type="term" value="P:tRNA processing"/>
    <property type="evidence" value="ECO:0007669"/>
    <property type="project" value="UniProtKB-UniRule"/>
</dbReference>
<dbReference type="PROSITE" id="PS01277">
    <property type="entry name" value="RIBONUCLEASE_PH"/>
    <property type="match status" value="1"/>
</dbReference>
<dbReference type="HAMAP" id="MF_00564">
    <property type="entry name" value="RNase_PH"/>
    <property type="match status" value="1"/>
</dbReference>
<feature type="binding site" evidence="6">
    <location>
        <begin position="127"/>
        <end position="129"/>
    </location>
    <ligand>
        <name>phosphate</name>
        <dbReference type="ChEBI" id="CHEBI:43474"/>
        <note>substrate</note>
    </ligand>
</feature>
<accession>A0A5J6PVV0</accession>
<dbReference type="InterPro" id="IPR018336">
    <property type="entry name" value="RNase_PH_CS"/>
</dbReference>
<evidence type="ECO:0000256" key="3">
    <source>
        <dbReference type="ARBA" id="ARBA00022555"/>
    </source>
</evidence>
<dbReference type="Pfam" id="PF01138">
    <property type="entry name" value="RNase_PH"/>
    <property type="match status" value="1"/>
</dbReference>
<comment type="function">
    <text evidence="6">Phosphorolytic 3'-5' exoribonuclease that plays an important role in tRNA 3'-end maturation. Removes nucleotide residues following the 3'-CCA terminus of tRNAs; can also add nucleotides to the ends of RNA molecules by using nucleoside diphosphates as substrates, but this may not be physiologically important. Probably plays a role in initiation of 16S rRNA degradation (leading to ribosome degradation) during starvation.</text>
</comment>
<dbReference type="KEGG" id="nzl:D0T92_07610"/>
<evidence type="ECO:0000256" key="6">
    <source>
        <dbReference type="HAMAP-Rule" id="MF_00564"/>
    </source>
</evidence>
<evidence type="ECO:0000259" key="7">
    <source>
        <dbReference type="Pfam" id="PF01138"/>
    </source>
</evidence>
<dbReference type="GO" id="GO:0009022">
    <property type="term" value="F:tRNA nucleotidyltransferase activity"/>
    <property type="evidence" value="ECO:0007669"/>
    <property type="project" value="UniProtKB-UniRule"/>
</dbReference>
<gene>
    <name evidence="6 9" type="primary">rph</name>
    <name evidence="9" type="ORF">D0T92_07610</name>
</gene>
<evidence type="ECO:0000259" key="8">
    <source>
        <dbReference type="Pfam" id="PF03725"/>
    </source>
</evidence>
<name>A0A5J6PVV0_9NEIS</name>
<dbReference type="PANTHER" id="PTHR11953">
    <property type="entry name" value="EXOSOME COMPLEX COMPONENT"/>
    <property type="match status" value="1"/>
</dbReference>
<dbReference type="SUPFAM" id="SSF55666">
    <property type="entry name" value="Ribonuclease PH domain 2-like"/>
    <property type="match status" value="1"/>
</dbReference>
<dbReference type="GO" id="GO:0000049">
    <property type="term" value="F:tRNA binding"/>
    <property type="evidence" value="ECO:0007669"/>
    <property type="project" value="UniProtKB-UniRule"/>
</dbReference>
<dbReference type="EC" id="2.7.7.56" evidence="6"/>
<keyword evidence="2 6" id="KW-0698">rRNA processing</keyword>